<evidence type="ECO:0000256" key="1">
    <source>
        <dbReference type="SAM" id="MobiDB-lite"/>
    </source>
</evidence>
<dbReference type="Proteomes" id="UP000027265">
    <property type="component" value="Unassembled WGS sequence"/>
</dbReference>
<keyword evidence="3" id="KW-1185">Reference proteome</keyword>
<accession>A0A067PA59</accession>
<dbReference type="HOGENOM" id="CLU_1643954_0_0_1"/>
<name>A0A067PA59_9AGAM</name>
<dbReference type="EMBL" id="KL197746">
    <property type="protein sequence ID" value="KDQ51654.1"/>
    <property type="molecule type" value="Genomic_DNA"/>
</dbReference>
<feature type="region of interest" description="Disordered" evidence="1">
    <location>
        <begin position="127"/>
        <end position="146"/>
    </location>
</feature>
<protein>
    <submittedName>
        <fullName evidence="2">Uncharacterized protein</fullName>
    </submittedName>
</protein>
<proteinExistence type="predicted"/>
<sequence>MDRLLVNIEPLTDSGWNTTMVYYCRVSAVAEAPIFIESGVLHHEIVHLRTARLPVSSISKVPLPDIPSFSGPLSEVLIFRPLQSFTPNDRAIISLVLFGDPVDRATSRGTLTIGYYDEDTVYEGSTLPPTSWMSSDSGRDHREGESIQRPIEIRQCVCQGR</sequence>
<reference evidence="3" key="1">
    <citation type="journal article" date="2014" name="Proc. Natl. Acad. Sci. U.S.A.">
        <title>Extensive sampling of basidiomycete genomes demonstrates inadequacy of the white-rot/brown-rot paradigm for wood decay fungi.</title>
        <authorList>
            <person name="Riley R."/>
            <person name="Salamov A.A."/>
            <person name="Brown D.W."/>
            <person name="Nagy L.G."/>
            <person name="Floudas D."/>
            <person name="Held B.W."/>
            <person name="Levasseur A."/>
            <person name="Lombard V."/>
            <person name="Morin E."/>
            <person name="Otillar R."/>
            <person name="Lindquist E.A."/>
            <person name="Sun H."/>
            <person name="LaButti K.M."/>
            <person name="Schmutz J."/>
            <person name="Jabbour D."/>
            <person name="Luo H."/>
            <person name="Baker S.E."/>
            <person name="Pisabarro A.G."/>
            <person name="Walton J.D."/>
            <person name="Blanchette R.A."/>
            <person name="Henrissat B."/>
            <person name="Martin F."/>
            <person name="Cullen D."/>
            <person name="Hibbett D.S."/>
            <person name="Grigoriev I.V."/>
        </authorList>
    </citation>
    <scope>NUCLEOTIDE SEQUENCE [LARGE SCALE GENOMIC DNA]</scope>
    <source>
        <strain evidence="3">MUCL 33604</strain>
    </source>
</reference>
<evidence type="ECO:0000313" key="2">
    <source>
        <dbReference type="EMBL" id="KDQ51654.1"/>
    </source>
</evidence>
<feature type="compositionally biased region" description="Polar residues" evidence="1">
    <location>
        <begin position="127"/>
        <end position="136"/>
    </location>
</feature>
<dbReference type="InParanoid" id="A0A067PA59"/>
<dbReference type="AlphaFoldDB" id="A0A067PA59"/>
<gene>
    <name evidence="2" type="ORF">JAAARDRAFT_501115</name>
</gene>
<evidence type="ECO:0000313" key="3">
    <source>
        <dbReference type="Proteomes" id="UP000027265"/>
    </source>
</evidence>
<organism evidence="2 3">
    <name type="scientific">Jaapia argillacea MUCL 33604</name>
    <dbReference type="NCBI Taxonomy" id="933084"/>
    <lineage>
        <taxon>Eukaryota</taxon>
        <taxon>Fungi</taxon>
        <taxon>Dikarya</taxon>
        <taxon>Basidiomycota</taxon>
        <taxon>Agaricomycotina</taxon>
        <taxon>Agaricomycetes</taxon>
        <taxon>Agaricomycetidae</taxon>
        <taxon>Jaapiales</taxon>
        <taxon>Jaapiaceae</taxon>
        <taxon>Jaapia</taxon>
    </lineage>
</organism>
<feature type="compositionally biased region" description="Basic and acidic residues" evidence="1">
    <location>
        <begin position="137"/>
        <end position="146"/>
    </location>
</feature>